<dbReference type="Gene3D" id="1.20.1280.170">
    <property type="entry name" value="Exocyst complex component Exo70"/>
    <property type="match status" value="2"/>
</dbReference>
<dbReference type="PANTHER" id="PTHR12542:SF96">
    <property type="entry name" value="EXOCYST COMPLEX COMPONENT EXO70B1"/>
    <property type="match status" value="1"/>
</dbReference>
<evidence type="ECO:0000256" key="1">
    <source>
        <dbReference type="ARBA" id="ARBA00006756"/>
    </source>
</evidence>
<dbReference type="EMBL" id="DF973134">
    <property type="protein sequence ID" value="GAU13240.1"/>
    <property type="molecule type" value="Genomic_DNA"/>
</dbReference>
<dbReference type="PANTHER" id="PTHR12542">
    <property type="entry name" value="EXOCYST COMPLEX PROTEIN EXO70"/>
    <property type="match status" value="1"/>
</dbReference>
<dbReference type="GO" id="GO:0015031">
    <property type="term" value="P:protein transport"/>
    <property type="evidence" value="ECO:0007669"/>
    <property type="project" value="UniProtKB-KW"/>
</dbReference>
<evidence type="ECO:0000256" key="2">
    <source>
        <dbReference type="ARBA" id="ARBA00022448"/>
    </source>
</evidence>
<evidence type="ECO:0000259" key="4">
    <source>
        <dbReference type="Pfam" id="PF03081"/>
    </source>
</evidence>
<dbReference type="GO" id="GO:0000145">
    <property type="term" value="C:exocyst"/>
    <property type="evidence" value="ECO:0007669"/>
    <property type="project" value="InterPro"/>
</dbReference>
<dbReference type="SUPFAM" id="SSF74788">
    <property type="entry name" value="Cullin repeat-like"/>
    <property type="match status" value="1"/>
</dbReference>
<keyword evidence="3" id="KW-0653">Protein transport</keyword>
<reference evidence="6" key="1">
    <citation type="journal article" date="2017" name="Front. Plant Sci.">
        <title>Climate Clever Clovers: New Paradigm to Reduce the Environmental Footprint of Ruminants by Breeding Low Methanogenic Forages Utilizing Haplotype Variation.</title>
        <authorList>
            <person name="Kaur P."/>
            <person name="Appels R."/>
            <person name="Bayer P.E."/>
            <person name="Keeble-Gagnere G."/>
            <person name="Wang J."/>
            <person name="Hirakawa H."/>
            <person name="Shirasawa K."/>
            <person name="Vercoe P."/>
            <person name="Stefanova K."/>
            <person name="Durmic Z."/>
            <person name="Nichols P."/>
            <person name="Revell C."/>
            <person name="Isobe S.N."/>
            <person name="Edwards D."/>
            <person name="Erskine W."/>
        </authorList>
    </citation>
    <scope>NUCLEOTIDE SEQUENCE [LARGE SCALE GENOMIC DNA]</scope>
    <source>
        <strain evidence="6">cv. Daliak</strain>
    </source>
</reference>
<evidence type="ECO:0000313" key="6">
    <source>
        <dbReference type="Proteomes" id="UP000242715"/>
    </source>
</evidence>
<keyword evidence="2 3" id="KW-0813">Transport</keyword>
<dbReference type="InterPro" id="IPR016159">
    <property type="entry name" value="Cullin_repeat-like_dom_sf"/>
</dbReference>
<name>A0A2Z6LL88_TRISU</name>
<dbReference type="GO" id="GO:0005546">
    <property type="term" value="F:phosphatidylinositol-4,5-bisphosphate binding"/>
    <property type="evidence" value="ECO:0007669"/>
    <property type="project" value="InterPro"/>
</dbReference>
<keyword evidence="3" id="KW-0268">Exocytosis</keyword>
<dbReference type="Proteomes" id="UP000242715">
    <property type="component" value="Unassembled WGS sequence"/>
</dbReference>
<gene>
    <name evidence="5" type="ORF">TSUD_246100</name>
</gene>
<accession>A0A2Z6LL88</accession>
<evidence type="ECO:0000256" key="3">
    <source>
        <dbReference type="RuleBase" id="RU365026"/>
    </source>
</evidence>
<feature type="domain" description="Exocyst complex subunit Exo70 C-terminal" evidence="4">
    <location>
        <begin position="233"/>
        <end position="398"/>
    </location>
</feature>
<dbReference type="InterPro" id="IPR004140">
    <property type="entry name" value="Exo70"/>
</dbReference>
<dbReference type="OrthoDB" id="1431619at2759"/>
<dbReference type="GO" id="GO:0006887">
    <property type="term" value="P:exocytosis"/>
    <property type="evidence" value="ECO:0007669"/>
    <property type="project" value="UniProtKB-KW"/>
</dbReference>
<organism evidence="5 6">
    <name type="scientific">Trifolium subterraneum</name>
    <name type="common">Subterranean clover</name>
    <dbReference type="NCBI Taxonomy" id="3900"/>
    <lineage>
        <taxon>Eukaryota</taxon>
        <taxon>Viridiplantae</taxon>
        <taxon>Streptophyta</taxon>
        <taxon>Embryophyta</taxon>
        <taxon>Tracheophyta</taxon>
        <taxon>Spermatophyta</taxon>
        <taxon>Magnoliopsida</taxon>
        <taxon>eudicotyledons</taxon>
        <taxon>Gunneridae</taxon>
        <taxon>Pentapetalae</taxon>
        <taxon>rosids</taxon>
        <taxon>fabids</taxon>
        <taxon>Fabales</taxon>
        <taxon>Fabaceae</taxon>
        <taxon>Papilionoideae</taxon>
        <taxon>50 kb inversion clade</taxon>
        <taxon>NPAAA clade</taxon>
        <taxon>Hologalegina</taxon>
        <taxon>IRL clade</taxon>
        <taxon>Trifolieae</taxon>
        <taxon>Trifolium</taxon>
    </lineage>
</organism>
<protein>
    <recommendedName>
        <fullName evidence="3">Exocyst subunit Exo70 family protein</fullName>
    </recommendedName>
</protein>
<comment type="similarity">
    <text evidence="1 3">Belongs to the EXO70 family.</text>
</comment>
<sequence>MNPDAQQADMDLGPVTHVNLLSQKGKSDSEYISLDDCKNELVEMSHKLNRVIWQQLPRIGSKVFPDSGNFDRNKEMTDIKNDLHKTVKKMLEDGFQTECIKVYNISRSKFLNKCLCRLGLQDLNLWDVEDENVGNLISTFHTALGILFPHESRLLQHIFAGLNLESSILNMLEWKRVEIELWVKFMVLQSRIRSNFLPEASLGYGIHPLTRGVMNCIRRVCEVTDNIAYFDIHSIIQMLESTLDAKSRNYINPAFGYLFTLNNNRYMQFMARYKPLRLILGDDWRQIHKSKERQNIRDYLRFIWNKVLNLMENNESMAANVAVESMRLFHLHFSDICRVQFTCFSVENKLKERIRRSMKKMLLPLYEKFIVRFKDVVGENVANQHIKFGMSDLEDRLDGLFSERQFLKEPWKRAVEASGLRKRAVEPSRHPYIADHNSH</sequence>
<dbReference type="InterPro" id="IPR046364">
    <property type="entry name" value="Exo70_C"/>
</dbReference>
<dbReference type="Pfam" id="PF03081">
    <property type="entry name" value="Exo70_C"/>
    <property type="match status" value="1"/>
</dbReference>
<dbReference type="AlphaFoldDB" id="A0A2Z6LL88"/>
<evidence type="ECO:0000313" key="5">
    <source>
        <dbReference type="EMBL" id="GAU13240.1"/>
    </source>
</evidence>
<proteinExistence type="inferred from homology"/>
<comment type="function">
    <text evidence="3">Component of the exocyst complex.</text>
</comment>
<keyword evidence="6" id="KW-1185">Reference proteome</keyword>